<organism evidence="1 2">
    <name type="scientific">Thermofilum adornatum 1505</name>
    <dbReference type="NCBI Taxonomy" id="697581"/>
    <lineage>
        <taxon>Archaea</taxon>
        <taxon>Thermoproteota</taxon>
        <taxon>Thermoprotei</taxon>
        <taxon>Thermofilales</taxon>
        <taxon>Thermofilaceae</taxon>
        <taxon>Thermofilum</taxon>
    </lineage>
</organism>
<dbReference type="GeneID" id="25405603"/>
<accession>A0A3G1A4B1</accession>
<dbReference type="AlphaFoldDB" id="A0A3G1A4B1"/>
<gene>
    <name evidence="1" type="ORF">TCARB_0144</name>
</gene>
<dbReference type="Proteomes" id="UP000266720">
    <property type="component" value="Chromosome"/>
</dbReference>
<name>A0A3G1A4B1_9CREN</name>
<dbReference type="GeneID" id="16573722"/>
<dbReference type="PANTHER" id="PTHR35610:SF3">
    <property type="entry name" value="PROTEASOME ASSEMBLY CHAPERONE FAMILY PROTEIN"/>
    <property type="match status" value="1"/>
</dbReference>
<dbReference type="RefSeq" id="WP_020962730.1">
    <property type="nucleotide sequence ID" value="NZ_CP007493.1"/>
</dbReference>
<dbReference type="STRING" id="697581.TCARB_0144"/>
<evidence type="ECO:0000313" key="1">
    <source>
        <dbReference type="EMBL" id="AJB41222.1"/>
    </source>
</evidence>
<dbReference type="InterPro" id="IPR038389">
    <property type="entry name" value="PSMG2_sf"/>
</dbReference>
<reference evidence="2" key="1">
    <citation type="book" date="2010" name="EXTREMOPHILES" publisher="0:0-0">
        <title>Complete genome sequences of ten hyperthermophilic archaea reveal their metabolic capabilities and possible ecological roles.</title>
        <editorList>
            <person name="?"/>
        </editorList>
        <authorList>
            <person name="Ravin N.V."/>
            <person name="Mardanov A.V."/>
            <person name="Bonch-Osmolovskaya E.A."/>
            <person name="Skryabin K.G."/>
        </authorList>
    </citation>
    <scope>NUCLEOTIDE SEQUENCE [LARGE SCALE GENOMIC DNA]</scope>
    <source>
        <strain evidence="2">1505</strain>
    </source>
</reference>
<dbReference type="Gene3D" id="3.40.50.10900">
    <property type="entry name" value="PAC-like subunit"/>
    <property type="match status" value="1"/>
</dbReference>
<protein>
    <recommendedName>
        <fullName evidence="3">Proteasome assembly chaperone family protein</fullName>
    </recommendedName>
</protein>
<proteinExistence type="predicted"/>
<dbReference type="KEGG" id="tcb:TCARB_0144"/>
<dbReference type="SUPFAM" id="SSF159659">
    <property type="entry name" value="Cgl1923-like"/>
    <property type="match status" value="1"/>
</dbReference>
<evidence type="ECO:0000313" key="2">
    <source>
        <dbReference type="Proteomes" id="UP000266720"/>
    </source>
</evidence>
<dbReference type="EMBL" id="CP007493">
    <property type="protein sequence ID" value="AJB41222.1"/>
    <property type="molecule type" value="Genomic_DNA"/>
</dbReference>
<sequence length="253" mass="27849">MNRQEWVFSTKEPIPKGSIFIVGLPDVGLVGPISTSHLVKQWDLHEIGYLDSEMIAPVILYHEEKPLLPVRLYGGYKKNDYIVVLHSDIAIPPEAISSLATTLIDTAKTNMASKVILLGGIAVPNRLNIDTPKTYAATIDSESLSAAKNAGIEALKEGFIAGIYAQLLKEGLKKNYSVIALLAECFLNYPDPGASASALQALSKLTGHDVDVKALLEQEEEIRVKMREMMKRTMETMQKAGKEYEYTIPALYV</sequence>
<dbReference type="Pfam" id="PF09754">
    <property type="entry name" value="PAC2"/>
    <property type="match status" value="1"/>
</dbReference>
<dbReference type="PANTHER" id="PTHR35610">
    <property type="entry name" value="3-ISOPROPYLMALATE DEHYDRATASE-RELATED"/>
    <property type="match status" value="1"/>
</dbReference>
<dbReference type="InterPro" id="IPR019151">
    <property type="entry name" value="Proteasome_assmbl_chaperone_2"/>
</dbReference>
<evidence type="ECO:0008006" key="3">
    <source>
        <dbReference type="Google" id="ProtNLM"/>
    </source>
</evidence>